<accession>A0A1M7KE93</accession>
<name>A0A1M7KE93_9BRAD</name>
<sequence length="151" mass="16124">MKLVRFDGGKTGLMVELPSGPHVLDVIGSLGALAPDDPISQGVLNGILKDNGKWSALIEHWPLARVGLRRLSLLALADPKGERLVIRSADEARIADPAEDPNAIVAIDITVSNRTRLDPTGREAMAHQFSVASPAVDDRVVALDAYKTTKS</sequence>
<proteinExistence type="predicted"/>
<evidence type="ECO:0000313" key="1">
    <source>
        <dbReference type="EMBL" id="SEB92761.1"/>
    </source>
</evidence>
<evidence type="ECO:0000313" key="2">
    <source>
        <dbReference type="Proteomes" id="UP000183208"/>
    </source>
</evidence>
<organism evidence="1 2">
    <name type="scientific">Bradyrhizobium lablabi</name>
    <dbReference type="NCBI Taxonomy" id="722472"/>
    <lineage>
        <taxon>Bacteria</taxon>
        <taxon>Pseudomonadati</taxon>
        <taxon>Pseudomonadota</taxon>
        <taxon>Alphaproteobacteria</taxon>
        <taxon>Hyphomicrobiales</taxon>
        <taxon>Nitrobacteraceae</taxon>
        <taxon>Bradyrhizobium</taxon>
    </lineage>
</organism>
<protein>
    <submittedName>
        <fullName evidence="1">Uncharacterized protein</fullName>
    </submittedName>
</protein>
<reference evidence="1 2" key="1">
    <citation type="submission" date="2016-10" db="EMBL/GenBank/DDBJ databases">
        <authorList>
            <person name="de Groot N.N."/>
        </authorList>
    </citation>
    <scope>NUCLEOTIDE SEQUENCE [LARGE SCALE GENOMIC DNA]</scope>
    <source>
        <strain evidence="1 2">GAS522</strain>
    </source>
</reference>
<dbReference type="EMBL" id="FNTI01000001">
    <property type="protein sequence ID" value="SEB92761.1"/>
    <property type="molecule type" value="Genomic_DNA"/>
</dbReference>
<dbReference type="Proteomes" id="UP000183208">
    <property type="component" value="Unassembled WGS sequence"/>
</dbReference>
<dbReference type="AlphaFoldDB" id="A0A1M7KE93"/>
<gene>
    <name evidence="1" type="ORF">SAMN05444171_0248</name>
</gene>
<dbReference type="RefSeq" id="WP_074814543.1">
    <property type="nucleotide sequence ID" value="NZ_FNTI01000001.1"/>
</dbReference>
<dbReference type="OrthoDB" id="8242675at2"/>